<dbReference type="eggNOG" id="ENOG50338K0">
    <property type="taxonomic scope" value="Bacteria"/>
</dbReference>
<keyword evidence="2" id="KW-0812">Transmembrane</keyword>
<comment type="caution">
    <text evidence="3">The sequence shown here is derived from an EMBL/GenBank/DDBJ whole genome shotgun (WGS) entry which is preliminary data.</text>
</comment>
<keyword evidence="4" id="KW-1185">Reference proteome</keyword>
<proteinExistence type="predicted"/>
<dbReference type="InterPro" id="IPR032209">
    <property type="entry name" value="DUF5028"/>
</dbReference>
<dbReference type="Gene3D" id="2.60.40.1240">
    <property type="match status" value="1"/>
</dbReference>
<dbReference type="Proteomes" id="UP000028542">
    <property type="component" value="Unassembled WGS sequence"/>
</dbReference>
<dbReference type="Pfam" id="PF16431">
    <property type="entry name" value="DUF5028"/>
    <property type="match status" value="1"/>
</dbReference>
<keyword evidence="2" id="KW-1133">Transmembrane helix</keyword>
<accession>A0A084JEV4</accession>
<evidence type="ECO:0008006" key="5">
    <source>
        <dbReference type="Google" id="ProtNLM"/>
    </source>
</evidence>
<dbReference type="RefSeq" id="WP_035131013.1">
    <property type="nucleotide sequence ID" value="NZ_JPMD01000011.1"/>
</dbReference>
<sequence length="187" mass="22156">MKQRSKNYIILGLVLILVGVCFMRFRYINNKYPEAPLEKFTLNETFDYEGVQLSVEESKIVNDDELKIIYASIEDPFPDEEKKAIFVKVNFKNNSEETKTIEVYEFEAESVSWHNGLSLELFKEVNKEDDASPVVELKPGEEKELILPYSMIERHFDKETWKELKNRKFYLTLEMYPVKRCVELNFS</sequence>
<evidence type="ECO:0000313" key="3">
    <source>
        <dbReference type="EMBL" id="KEZ87488.1"/>
    </source>
</evidence>
<gene>
    <name evidence="3" type="ORF">IO99_05250</name>
</gene>
<evidence type="ECO:0000256" key="1">
    <source>
        <dbReference type="ARBA" id="ARBA00022729"/>
    </source>
</evidence>
<evidence type="ECO:0000256" key="2">
    <source>
        <dbReference type="SAM" id="Phobius"/>
    </source>
</evidence>
<name>A0A084JEV4_9CLOT</name>
<dbReference type="InterPro" id="IPR029050">
    <property type="entry name" value="Immunoprotect_excell_Ig-like"/>
</dbReference>
<dbReference type="AlphaFoldDB" id="A0A084JEV4"/>
<keyword evidence="2" id="KW-0472">Membrane</keyword>
<feature type="transmembrane region" description="Helical" evidence="2">
    <location>
        <begin position="7"/>
        <end position="27"/>
    </location>
</feature>
<dbReference type="STRING" id="318464.IO99_05250"/>
<reference evidence="3 4" key="1">
    <citation type="submission" date="2014-07" db="EMBL/GenBank/DDBJ databases">
        <title>Draft genome of Clostridium sulfidigenes 113A isolated from sediments associated with methane hydrate from Krishna Godavari basin.</title>
        <authorList>
            <person name="Honkalas V.S."/>
            <person name="Dabir A.P."/>
            <person name="Arora P."/>
            <person name="Dhakephalkar P.K."/>
        </authorList>
    </citation>
    <scope>NUCLEOTIDE SEQUENCE [LARGE SCALE GENOMIC DNA]</scope>
    <source>
        <strain evidence="3 4">113A</strain>
    </source>
</reference>
<dbReference type="EMBL" id="JPMD01000011">
    <property type="protein sequence ID" value="KEZ87488.1"/>
    <property type="molecule type" value="Genomic_DNA"/>
</dbReference>
<organism evidence="3 4">
    <name type="scientific">Clostridium sulfidigenes</name>
    <dbReference type="NCBI Taxonomy" id="318464"/>
    <lineage>
        <taxon>Bacteria</taxon>
        <taxon>Bacillati</taxon>
        <taxon>Bacillota</taxon>
        <taxon>Clostridia</taxon>
        <taxon>Eubacteriales</taxon>
        <taxon>Clostridiaceae</taxon>
        <taxon>Clostridium</taxon>
    </lineage>
</organism>
<keyword evidence="1" id="KW-0732">Signal</keyword>
<protein>
    <recommendedName>
        <fullName evidence="5">DUF4352 domain-containing protein</fullName>
    </recommendedName>
</protein>
<evidence type="ECO:0000313" key="4">
    <source>
        <dbReference type="Proteomes" id="UP000028542"/>
    </source>
</evidence>